<sequence length="229" mass="25413">MFARTQYPDVFLREQLAMQIDLTEARIQVRFTCPGEIFMPIYRMQVRFTCPGEIFMPIYRMQVRFTCPGAIFMPNYRMQVWFQNRRAKWRKQVRLKVGRNFWRVRTFPFSGPQAWFGAGPQPPPVAPSAAAPQLLYSDALRMAHSMNAALQQTTSSGQCFPFCGCCVPVSSADHKSSATEGGTASAAAIISVRDDELCTPRGGADVAANQVGVGDLTPTEEGAGEADEK</sequence>
<organism evidence="5 6">
    <name type="scientific">Priapulus caudatus</name>
    <name type="common">Priapulid worm</name>
    <dbReference type="NCBI Taxonomy" id="37621"/>
    <lineage>
        <taxon>Eukaryota</taxon>
        <taxon>Metazoa</taxon>
        <taxon>Ecdysozoa</taxon>
        <taxon>Scalidophora</taxon>
        <taxon>Priapulida</taxon>
        <taxon>Priapulimorpha</taxon>
        <taxon>Priapulimorphida</taxon>
        <taxon>Priapulidae</taxon>
        <taxon>Priapulus</taxon>
    </lineage>
</organism>
<keyword evidence="2" id="KW-0371">Homeobox</keyword>
<feature type="DNA-binding region" description="Homeobox" evidence="2">
    <location>
        <begin position="3"/>
        <end position="93"/>
    </location>
</feature>
<evidence type="ECO:0000256" key="2">
    <source>
        <dbReference type="PROSITE-ProRule" id="PRU00108"/>
    </source>
</evidence>
<comment type="subcellular location">
    <subcellularLocation>
        <location evidence="1 2">Nucleus</location>
    </subcellularLocation>
</comment>
<dbReference type="InterPro" id="IPR009057">
    <property type="entry name" value="Homeodomain-like_sf"/>
</dbReference>
<dbReference type="PROSITE" id="PS50071">
    <property type="entry name" value="HOMEOBOX_2"/>
    <property type="match status" value="1"/>
</dbReference>
<dbReference type="GeneID" id="106817926"/>
<dbReference type="InterPro" id="IPR001356">
    <property type="entry name" value="HD"/>
</dbReference>
<evidence type="ECO:0000313" key="6">
    <source>
        <dbReference type="RefSeq" id="XP_014678123.1"/>
    </source>
</evidence>
<name>A0ABM1F102_PRICU</name>
<dbReference type="CDD" id="cd00086">
    <property type="entry name" value="homeodomain"/>
    <property type="match status" value="1"/>
</dbReference>
<dbReference type="SUPFAM" id="SSF46689">
    <property type="entry name" value="Homeodomain-like"/>
    <property type="match status" value="2"/>
</dbReference>
<dbReference type="InterPro" id="IPR050649">
    <property type="entry name" value="Paired_Homeobox_TFs"/>
</dbReference>
<evidence type="ECO:0000259" key="4">
    <source>
        <dbReference type="PROSITE" id="PS50071"/>
    </source>
</evidence>
<dbReference type="Gene3D" id="1.10.10.60">
    <property type="entry name" value="Homeodomain-like"/>
    <property type="match status" value="2"/>
</dbReference>
<proteinExistence type="predicted"/>
<dbReference type="PANTHER" id="PTHR24329">
    <property type="entry name" value="HOMEOBOX PROTEIN ARISTALESS"/>
    <property type="match status" value="1"/>
</dbReference>
<evidence type="ECO:0000256" key="1">
    <source>
        <dbReference type="ARBA" id="ARBA00004123"/>
    </source>
</evidence>
<gene>
    <name evidence="6" type="primary">LOC106817926</name>
</gene>
<accession>A0ABM1F102</accession>
<protein>
    <submittedName>
        <fullName evidence="6">Uncharacterized protein LOC106817926</fullName>
    </submittedName>
</protein>
<keyword evidence="2" id="KW-0238">DNA-binding</keyword>
<keyword evidence="5" id="KW-1185">Reference proteome</keyword>
<reference evidence="6" key="1">
    <citation type="submission" date="2025-08" db="UniProtKB">
        <authorList>
            <consortium name="RefSeq"/>
        </authorList>
    </citation>
    <scope>IDENTIFICATION</scope>
</reference>
<evidence type="ECO:0000256" key="3">
    <source>
        <dbReference type="SAM" id="MobiDB-lite"/>
    </source>
</evidence>
<dbReference type="PANTHER" id="PTHR24329:SF543">
    <property type="entry name" value="FI01017P-RELATED"/>
    <property type="match status" value="1"/>
</dbReference>
<feature type="region of interest" description="Disordered" evidence="3">
    <location>
        <begin position="209"/>
        <end position="229"/>
    </location>
</feature>
<feature type="domain" description="Homeobox" evidence="4">
    <location>
        <begin position="1"/>
        <end position="92"/>
    </location>
</feature>
<dbReference type="Proteomes" id="UP000695022">
    <property type="component" value="Unplaced"/>
</dbReference>
<dbReference type="RefSeq" id="XP_014678123.1">
    <property type="nucleotide sequence ID" value="XM_014822637.1"/>
</dbReference>
<evidence type="ECO:0000313" key="5">
    <source>
        <dbReference type="Proteomes" id="UP000695022"/>
    </source>
</evidence>
<keyword evidence="2" id="KW-0539">Nucleus</keyword>